<evidence type="ECO:0000313" key="3">
    <source>
        <dbReference type="EMBL" id="CDO92681.1"/>
    </source>
</evidence>
<comment type="caution">
    <text evidence="3">The sequence shown here is derived from an EMBL/GenBank/DDBJ whole genome shotgun (WGS) entry which is preliminary data.</text>
</comment>
<evidence type="ECO:0000256" key="1">
    <source>
        <dbReference type="SAM" id="Coils"/>
    </source>
</evidence>
<feature type="region of interest" description="Disordered" evidence="2">
    <location>
        <begin position="1"/>
        <end position="49"/>
    </location>
</feature>
<keyword evidence="4" id="KW-1185">Reference proteome</keyword>
<organism evidence="3 4">
    <name type="scientific">Kluyveromyces dobzhanskii CBS 2104</name>
    <dbReference type="NCBI Taxonomy" id="1427455"/>
    <lineage>
        <taxon>Eukaryota</taxon>
        <taxon>Fungi</taxon>
        <taxon>Dikarya</taxon>
        <taxon>Ascomycota</taxon>
        <taxon>Saccharomycotina</taxon>
        <taxon>Saccharomycetes</taxon>
        <taxon>Saccharomycetales</taxon>
        <taxon>Saccharomycetaceae</taxon>
        <taxon>Kluyveromyces</taxon>
    </lineage>
</organism>
<dbReference type="AlphaFoldDB" id="A0A0A8L0W4"/>
<keyword evidence="1" id="KW-0175">Coiled coil</keyword>
<dbReference type="EMBL" id="CCBQ010000018">
    <property type="protein sequence ID" value="CDO92681.1"/>
    <property type="molecule type" value="Genomic_DNA"/>
</dbReference>
<sequence length="117" mass="13388">MARKQDNNRPKKNGLSSFSHSKSKISKKSNSKSSLKAGNKKRNQLQVKKLDKLDLNISDIVPRKSQEKSITSTSLEGRKVREHYEEDKQVVKEHDKQKKAVEKKLAEQLELISGFTL</sequence>
<reference evidence="3 4" key="1">
    <citation type="submission" date="2014-03" db="EMBL/GenBank/DDBJ databases">
        <title>The genome of Kluyveromyces dobzhanskii.</title>
        <authorList>
            <person name="Nystedt B."/>
            <person name="Astrom S."/>
        </authorList>
    </citation>
    <scope>NUCLEOTIDE SEQUENCE [LARGE SCALE GENOMIC DNA]</scope>
    <source>
        <strain evidence="3 4">CBS 2104</strain>
    </source>
</reference>
<evidence type="ECO:0000313" key="4">
    <source>
        <dbReference type="Proteomes" id="UP000031516"/>
    </source>
</evidence>
<dbReference type="OrthoDB" id="10574469at2759"/>
<protein>
    <submittedName>
        <fullName evidence="3">WGS project CCBQ000000000 data, contig MAT</fullName>
    </submittedName>
</protein>
<dbReference type="Proteomes" id="UP000031516">
    <property type="component" value="Unassembled WGS sequence"/>
</dbReference>
<accession>A0A0A8L0W4</accession>
<feature type="compositionally biased region" description="Basic residues" evidence="2">
    <location>
        <begin position="21"/>
        <end position="30"/>
    </location>
</feature>
<feature type="coiled-coil region" evidence="1">
    <location>
        <begin position="84"/>
        <end position="111"/>
    </location>
</feature>
<proteinExistence type="predicted"/>
<evidence type="ECO:0000256" key="2">
    <source>
        <dbReference type="SAM" id="MobiDB-lite"/>
    </source>
</evidence>
<gene>
    <name evidence="3" type="ORF">KLDO_g996</name>
</gene>
<name>A0A0A8L0W4_9SACH</name>